<dbReference type="Gene3D" id="1.20.120.1750">
    <property type="match status" value="1"/>
</dbReference>
<organism evidence="10 11">
    <name type="scientific">Lipomyces starkeyi NRRL Y-11557</name>
    <dbReference type="NCBI Taxonomy" id="675824"/>
    <lineage>
        <taxon>Eukaryota</taxon>
        <taxon>Fungi</taxon>
        <taxon>Dikarya</taxon>
        <taxon>Ascomycota</taxon>
        <taxon>Saccharomycotina</taxon>
        <taxon>Lipomycetes</taxon>
        <taxon>Lipomycetales</taxon>
        <taxon>Lipomycetaceae</taxon>
        <taxon>Lipomyces</taxon>
    </lineage>
</organism>
<evidence type="ECO:0000256" key="3">
    <source>
        <dbReference type="ARBA" id="ARBA00022723"/>
    </source>
</evidence>
<evidence type="ECO:0000256" key="5">
    <source>
        <dbReference type="ARBA" id="ARBA00022771"/>
    </source>
</evidence>
<evidence type="ECO:0000256" key="6">
    <source>
        <dbReference type="ARBA" id="ARBA00022786"/>
    </source>
</evidence>
<dbReference type="SUPFAM" id="SSF57850">
    <property type="entry name" value="RING/U-box"/>
    <property type="match status" value="1"/>
</dbReference>
<proteinExistence type="predicted"/>
<keyword evidence="5" id="KW-0863">Zinc-finger</keyword>
<dbReference type="PANTHER" id="PTHR22770">
    <property type="entry name" value="UBIQUITIN CONJUGATING ENZYME 7 INTERACTING PROTEIN-RELATED"/>
    <property type="match status" value="1"/>
</dbReference>
<keyword evidence="7" id="KW-0862">Zinc</keyword>
<dbReference type="InterPro" id="IPR044066">
    <property type="entry name" value="TRIAD_supradom"/>
</dbReference>
<keyword evidence="2" id="KW-0808">Transferase</keyword>
<dbReference type="PROSITE" id="PS51873">
    <property type="entry name" value="TRIAD"/>
    <property type="match status" value="1"/>
</dbReference>
<comment type="pathway">
    <text evidence="1">Protein modification; protein ubiquitination.</text>
</comment>
<evidence type="ECO:0000256" key="2">
    <source>
        <dbReference type="ARBA" id="ARBA00022679"/>
    </source>
</evidence>
<feature type="compositionally biased region" description="Low complexity" evidence="8">
    <location>
        <begin position="1"/>
        <end position="21"/>
    </location>
</feature>
<feature type="compositionally biased region" description="Basic and acidic residues" evidence="8">
    <location>
        <begin position="44"/>
        <end position="54"/>
    </location>
</feature>
<feature type="region of interest" description="Disordered" evidence="8">
    <location>
        <begin position="126"/>
        <end position="154"/>
    </location>
</feature>
<feature type="compositionally biased region" description="Basic residues" evidence="8">
    <location>
        <begin position="58"/>
        <end position="68"/>
    </location>
</feature>
<feature type="compositionally biased region" description="Low complexity" evidence="8">
    <location>
        <begin position="33"/>
        <end position="43"/>
    </location>
</feature>
<dbReference type="GO" id="GO:0008270">
    <property type="term" value="F:zinc ion binding"/>
    <property type="evidence" value="ECO:0007669"/>
    <property type="project" value="UniProtKB-KW"/>
</dbReference>
<evidence type="ECO:0000313" key="10">
    <source>
        <dbReference type="EMBL" id="ODQ76808.1"/>
    </source>
</evidence>
<dbReference type="AlphaFoldDB" id="A0A1E3QGS2"/>
<protein>
    <recommendedName>
        <fullName evidence="9">RING-type domain-containing protein</fullName>
    </recommendedName>
</protein>
<keyword evidence="4" id="KW-0677">Repeat</keyword>
<dbReference type="InterPro" id="IPR002867">
    <property type="entry name" value="IBR_dom"/>
</dbReference>
<dbReference type="CDD" id="cd20339">
    <property type="entry name" value="BRcat_RBR_RNF216"/>
    <property type="match status" value="1"/>
</dbReference>
<dbReference type="CDD" id="cd20353">
    <property type="entry name" value="Rcat_RBR_RNF216"/>
    <property type="match status" value="1"/>
</dbReference>
<sequence>MQVRIPSPITSSGSPSSTASTLNTVDAVPIPLSPLSSLPSSESEGLHVYDRDNTQPKSYKRKRENHDGRHARKVPVIIMLSDDEYEGPVEVDTNKNLLERTKTGSSNWRVNSNDSLVRDQPISISPKRTTTSMLSPQTASLETKESDGPVSIDTVQNDTSVIPTVLFNSISDHQESVPDSPLPTRVVETEYSRAKLESEILAMFPEICRDFLQKLVGPMATDFGPNILQKTVLAILENPNYPRYKSTSSSATTSTEADKTTGNVSNAEYVIAVKSALRHEFRAMPVKVIDECVHKNKLSLSKAYNALDQIARYFMGDTSTLPSKPSFRLLRTARSAKVEMDTLLDLKFGQQVIQDLDAVKEQFRVERLEEAEKRDKEFAARLAEKEAEELGLTMTCGCCFGDYADFEMSQCSEGHLFCQACIQRQIENIIGLKQYKLKCIEVGGCEGVFVKSEIKRFMPEKLLEVLDKNQQQAELLESGLELDQCPLCEFAICIENEDEKEFRCQNPECLAVTCRKCGKKSHIPQSCVEYERELAKDDGLTARHQVEEAMTQALLRHCTRCRQRFFKEDGCNKMTCSNCHNTMCYVCNEPIVGYDHFSQGRSYSSGKCPLYDDTKKRHQEEIARAENAAKQQVLRENSKLYEEDVAVPEVRFVRTRM</sequence>
<evidence type="ECO:0000256" key="4">
    <source>
        <dbReference type="ARBA" id="ARBA00022737"/>
    </source>
</evidence>
<dbReference type="InterPro" id="IPR051628">
    <property type="entry name" value="LUBAC_E3_Ligases"/>
</dbReference>
<dbReference type="Pfam" id="PF26200">
    <property type="entry name" value="Rcat_RNF216"/>
    <property type="match status" value="1"/>
</dbReference>
<evidence type="ECO:0000256" key="7">
    <source>
        <dbReference type="ARBA" id="ARBA00022833"/>
    </source>
</evidence>
<evidence type="ECO:0000313" key="11">
    <source>
        <dbReference type="Proteomes" id="UP000094385"/>
    </source>
</evidence>
<reference evidence="10 11" key="1">
    <citation type="journal article" date="2016" name="Proc. Natl. Acad. Sci. U.S.A.">
        <title>Comparative genomics of biotechnologically important yeasts.</title>
        <authorList>
            <person name="Riley R."/>
            <person name="Haridas S."/>
            <person name="Wolfe K.H."/>
            <person name="Lopes M.R."/>
            <person name="Hittinger C.T."/>
            <person name="Goeker M."/>
            <person name="Salamov A.A."/>
            <person name="Wisecaver J.H."/>
            <person name="Long T.M."/>
            <person name="Calvey C.H."/>
            <person name="Aerts A.L."/>
            <person name="Barry K.W."/>
            <person name="Choi C."/>
            <person name="Clum A."/>
            <person name="Coughlan A.Y."/>
            <person name="Deshpande S."/>
            <person name="Douglass A.P."/>
            <person name="Hanson S.J."/>
            <person name="Klenk H.-P."/>
            <person name="LaButti K.M."/>
            <person name="Lapidus A."/>
            <person name="Lindquist E.A."/>
            <person name="Lipzen A.M."/>
            <person name="Meier-Kolthoff J.P."/>
            <person name="Ohm R.A."/>
            <person name="Otillar R.P."/>
            <person name="Pangilinan J.L."/>
            <person name="Peng Y."/>
            <person name="Rokas A."/>
            <person name="Rosa C.A."/>
            <person name="Scheuner C."/>
            <person name="Sibirny A.A."/>
            <person name="Slot J.C."/>
            <person name="Stielow J.B."/>
            <person name="Sun H."/>
            <person name="Kurtzman C.P."/>
            <person name="Blackwell M."/>
            <person name="Grigoriev I.V."/>
            <person name="Jeffries T.W."/>
        </authorList>
    </citation>
    <scope>NUCLEOTIDE SEQUENCE [LARGE SCALE GENOMIC DNA]</scope>
    <source>
        <strain evidence="10 11">NRRL Y-11557</strain>
    </source>
</reference>
<keyword evidence="11" id="KW-1185">Reference proteome</keyword>
<name>A0A1E3QGS2_LIPST</name>
<accession>A0A1E3QGS2</accession>
<dbReference type="OrthoDB" id="1431934at2759"/>
<feature type="domain" description="RING-type" evidence="9">
    <location>
        <begin position="392"/>
        <end position="612"/>
    </location>
</feature>
<dbReference type="InterPro" id="IPR047546">
    <property type="entry name" value="Rcat_RBR_RNF216"/>
</dbReference>
<keyword evidence="6" id="KW-0833">Ubl conjugation pathway</keyword>
<dbReference type="InterPro" id="IPR047545">
    <property type="entry name" value="BRcat_RBR_RNF216"/>
</dbReference>
<dbReference type="GO" id="GO:0016740">
    <property type="term" value="F:transferase activity"/>
    <property type="evidence" value="ECO:0007669"/>
    <property type="project" value="UniProtKB-KW"/>
</dbReference>
<dbReference type="EMBL" id="KV454289">
    <property type="protein sequence ID" value="ODQ76808.1"/>
    <property type="molecule type" value="Genomic_DNA"/>
</dbReference>
<evidence type="ECO:0000259" key="9">
    <source>
        <dbReference type="PROSITE" id="PS51873"/>
    </source>
</evidence>
<gene>
    <name evidence="10" type="ORF">LIPSTDRAFT_144071</name>
</gene>
<dbReference type="STRING" id="675824.A0A1E3QGS2"/>
<evidence type="ECO:0000256" key="8">
    <source>
        <dbReference type="SAM" id="MobiDB-lite"/>
    </source>
</evidence>
<keyword evidence="3" id="KW-0479">Metal-binding</keyword>
<feature type="compositionally biased region" description="Polar residues" evidence="8">
    <location>
        <begin position="126"/>
        <end position="141"/>
    </location>
</feature>
<dbReference type="SMART" id="SM00647">
    <property type="entry name" value="IBR"/>
    <property type="match status" value="1"/>
</dbReference>
<dbReference type="PANTHER" id="PTHR22770:SF47">
    <property type="entry name" value="E3 UBIQUITIN-PROTEIN LIGASE RNF216"/>
    <property type="match status" value="1"/>
</dbReference>
<evidence type="ECO:0000256" key="1">
    <source>
        <dbReference type="ARBA" id="ARBA00004906"/>
    </source>
</evidence>
<feature type="region of interest" description="Disordered" evidence="8">
    <location>
        <begin position="1"/>
        <end position="68"/>
    </location>
</feature>
<dbReference type="Proteomes" id="UP000094385">
    <property type="component" value="Unassembled WGS sequence"/>
</dbReference>
<dbReference type="InterPro" id="IPR047544">
    <property type="entry name" value="RING-HC_RBR_RNF216"/>
</dbReference>
<dbReference type="CDD" id="cd16630">
    <property type="entry name" value="RING-HC_RBR_RNF216"/>
    <property type="match status" value="1"/>
</dbReference>